<evidence type="ECO:0000256" key="1">
    <source>
        <dbReference type="SAM" id="Phobius"/>
    </source>
</evidence>
<protein>
    <recommendedName>
        <fullName evidence="2">Acyl-CoA oxidase C-terminal domain-containing protein</fullName>
    </recommendedName>
</protein>
<proteinExistence type="predicted"/>
<dbReference type="Gene3D" id="1.20.140.10">
    <property type="entry name" value="Butyryl-CoA Dehydrogenase, subunit A, domain 3"/>
    <property type="match status" value="1"/>
</dbReference>
<dbReference type="InterPro" id="IPR036250">
    <property type="entry name" value="AcylCo_DH-like_C"/>
</dbReference>
<evidence type="ECO:0000259" key="2">
    <source>
        <dbReference type="Pfam" id="PF01756"/>
    </source>
</evidence>
<name>A0A7R9H8W3_TIMPO</name>
<dbReference type="GO" id="GO:0006635">
    <property type="term" value="P:fatty acid beta-oxidation"/>
    <property type="evidence" value="ECO:0007669"/>
    <property type="project" value="InterPro"/>
</dbReference>
<sequence length="79" mass="9412">MEEAWKLLFLLELEATLTIVCVFTVILSTYQWLLCWLLRETDRRLKQAEQEGKNRFTARNHAQVFRARTLSIAYAEHNL</sequence>
<keyword evidence="1" id="KW-0812">Transmembrane</keyword>
<dbReference type="AlphaFoldDB" id="A0A7R9H8W3"/>
<evidence type="ECO:0000313" key="3">
    <source>
        <dbReference type="EMBL" id="CAD7412291.1"/>
    </source>
</evidence>
<organism evidence="3">
    <name type="scientific">Timema poppense</name>
    <name type="common">Walking stick</name>
    <dbReference type="NCBI Taxonomy" id="170557"/>
    <lineage>
        <taxon>Eukaryota</taxon>
        <taxon>Metazoa</taxon>
        <taxon>Ecdysozoa</taxon>
        <taxon>Arthropoda</taxon>
        <taxon>Hexapoda</taxon>
        <taxon>Insecta</taxon>
        <taxon>Pterygota</taxon>
        <taxon>Neoptera</taxon>
        <taxon>Polyneoptera</taxon>
        <taxon>Phasmatodea</taxon>
        <taxon>Timematodea</taxon>
        <taxon>Timematoidea</taxon>
        <taxon>Timematidae</taxon>
        <taxon>Timema</taxon>
    </lineage>
</organism>
<dbReference type="Pfam" id="PF01756">
    <property type="entry name" value="ACOX"/>
    <property type="match status" value="1"/>
</dbReference>
<dbReference type="EMBL" id="OD005916">
    <property type="protein sequence ID" value="CAD7412291.1"/>
    <property type="molecule type" value="Genomic_DNA"/>
</dbReference>
<keyword evidence="1" id="KW-1133">Transmembrane helix</keyword>
<dbReference type="InterPro" id="IPR002655">
    <property type="entry name" value="Acyl-CoA_oxidase_C"/>
</dbReference>
<reference evidence="3" key="1">
    <citation type="submission" date="2020-11" db="EMBL/GenBank/DDBJ databases">
        <authorList>
            <person name="Tran Van P."/>
        </authorList>
    </citation>
    <scope>NUCLEOTIDE SEQUENCE</scope>
</reference>
<dbReference type="GO" id="GO:0005777">
    <property type="term" value="C:peroxisome"/>
    <property type="evidence" value="ECO:0007669"/>
    <property type="project" value="InterPro"/>
</dbReference>
<feature type="transmembrane region" description="Helical" evidence="1">
    <location>
        <begin position="15"/>
        <end position="38"/>
    </location>
</feature>
<gene>
    <name evidence="3" type="ORF">TPSB3V08_LOCUS8344</name>
</gene>
<dbReference type="GO" id="GO:0003997">
    <property type="term" value="F:acyl-CoA oxidase activity"/>
    <property type="evidence" value="ECO:0007669"/>
    <property type="project" value="InterPro"/>
</dbReference>
<keyword evidence="1" id="KW-0472">Membrane</keyword>
<accession>A0A7R9H8W3</accession>
<feature type="domain" description="Acyl-CoA oxidase C-terminal" evidence="2">
    <location>
        <begin position="24"/>
        <end position="78"/>
    </location>
</feature>
<dbReference type="SUPFAM" id="SSF47203">
    <property type="entry name" value="Acyl-CoA dehydrogenase C-terminal domain-like"/>
    <property type="match status" value="1"/>
</dbReference>